<proteinExistence type="inferred from homology"/>
<dbReference type="InterPro" id="IPR019826">
    <property type="entry name" value="Carboxylesterase_B_AS"/>
</dbReference>
<dbReference type="InterPro" id="IPR002018">
    <property type="entry name" value="CarbesteraseB"/>
</dbReference>
<dbReference type="InterPro" id="IPR029058">
    <property type="entry name" value="AB_hydrolase_fold"/>
</dbReference>
<comment type="similarity">
    <text evidence="1 3">Belongs to the type-B carboxylesterase/lipase family.</text>
</comment>
<dbReference type="Gene3D" id="3.40.50.1820">
    <property type="entry name" value="alpha/beta hydrolase"/>
    <property type="match status" value="1"/>
</dbReference>
<dbReference type="EMBL" id="QWFX01000012">
    <property type="protein sequence ID" value="RIJ29261.1"/>
    <property type="molecule type" value="Genomic_DNA"/>
</dbReference>
<dbReference type="GO" id="GO:0016787">
    <property type="term" value="F:hydrolase activity"/>
    <property type="evidence" value="ECO:0007669"/>
    <property type="project" value="UniProtKB-KW"/>
</dbReference>
<sequence>MTPANEPGGLSPASTPLPSPGRRAIHGPCRCSCHSKGSSILASRLSLVSLILLFMAAACAKPPLPHAAPLAPQPTMMVQTQQGDVIGGASPNGARTWLGIPYASPPVGQLRWRPTEPPMPRSETLSALQHASWCPQITNGLDSLMGIEKGTLRGDEDCLYLDIYAPSDAKASSALPVMVWIHGGSNVWGRAEQYDASKLAEAGDVVVVVVQYRLGPLGWFAHPALEDGIANFALLDLVQALRWTRNNIAAFGGDPDAVTLFGESAGANNVLALLAMPAADGLYRAAVAQSGLPASFPLDIARDGRGLQIVGAIPAGQAFTEHMEPDAAALRAAPLEAIFDAYRSGRTPAVIRDDITLADQPLADAITAHQAGRNLPLIIGSNRDEAKYLLAFDPAMTRKALFLFPVARDADHYEAVSRYMSGVWRAIGVSGFAQQLAEAGTGPVRTYRFDWDEGARVGLSDLGQLVGAAHSLEIPFVFGHFENFMGRLDKRLFTRRNADGRMALSQAMMACWTRFATGGPDALLSGGTCPAWQAIDASDRQATMVFDTPQAGGSGMKAETGSITNLMSELAADPVLDQNNRRCELAASLTRMFGQLRPGLAAELTAECPE</sequence>
<dbReference type="SUPFAM" id="SSF53474">
    <property type="entry name" value="alpha/beta-Hydrolases"/>
    <property type="match status" value="1"/>
</dbReference>
<dbReference type="PROSITE" id="PS00941">
    <property type="entry name" value="CARBOXYLESTERASE_B_2"/>
    <property type="match status" value="1"/>
</dbReference>
<dbReference type="PROSITE" id="PS00122">
    <property type="entry name" value="CARBOXYLESTERASE_B_1"/>
    <property type="match status" value="1"/>
</dbReference>
<organism evidence="6 7">
    <name type="scientific">Henriciella mobilis</name>
    <dbReference type="NCBI Taxonomy" id="2305467"/>
    <lineage>
        <taxon>Bacteria</taxon>
        <taxon>Pseudomonadati</taxon>
        <taxon>Pseudomonadota</taxon>
        <taxon>Alphaproteobacteria</taxon>
        <taxon>Hyphomonadales</taxon>
        <taxon>Hyphomonadaceae</taxon>
        <taxon>Henriciella</taxon>
    </lineage>
</organism>
<evidence type="ECO:0000256" key="2">
    <source>
        <dbReference type="ARBA" id="ARBA00022801"/>
    </source>
</evidence>
<evidence type="ECO:0000256" key="1">
    <source>
        <dbReference type="ARBA" id="ARBA00005964"/>
    </source>
</evidence>
<dbReference type="EC" id="3.1.1.-" evidence="3"/>
<dbReference type="AlphaFoldDB" id="A0A399RFG5"/>
<protein>
    <recommendedName>
        <fullName evidence="3">Carboxylic ester hydrolase</fullName>
        <ecNumber evidence="3">3.1.1.-</ecNumber>
    </recommendedName>
</protein>
<dbReference type="PANTHER" id="PTHR11559">
    <property type="entry name" value="CARBOXYLESTERASE"/>
    <property type="match status" value="1"/>
</dbReference>
<evidence type="ECO:0000256" key="4">
    <source>
        <dbReference type="SAM" id="MobiDB-lite"/>
    </source>
</evidence>
<evidence type="ECO:0000256" key="3">
    <source>
        <dbReference type="RuleBase" id="RU361235"/>
    </source>
</evidence>
<evidence type="ECO:0000313" key="7">
    <source>
        <dbReference type="Proteomes" id="UP000266385"/>
    </source>
</evidence>
<feature type="domain" description="Carboxylesterase type B" evidence="5">
    <location>
        <begin position="76"/>
        <end position="394"/>
    </location>
</feature>
<gene>
    <name evidence="6" type="ORF">D1223_09945</name>
</gene>
<dbReference type="Proteomes" id="UP000266385">
    <property type="component" value="Unassembled WGS sequence"/>
</dbReference>
<evidence type="ECO:0000259" key="5">
    <source>
        <dbReference type="Pfam" id="PF00135"/>
    </source>
</evidence>
<comment type="caution">
    <text evidence="6">The sequence shown here is derived from an EMBL/GenBank/DDBJ whole genome shotgun (WGS) entry which is preliminary data.</text>
</comment>
<accession>A0A399RFG5</accession>
<dbReference type="Pfam" id="PF00135">
    <property type="entry name" value="COesterase"/>
    <property type="match status" value="1"/>
</dbReference>
<name>A0A399RFG5_9PROT</name>
<evidence type="ECO:0000313" key="6">
    <source>
        <dbReference type="EMBL" id="RIJ29261.1"/>
    </source>
</evidence>
<keyword evidence="7" id="KW-1185">Reference proteome</keyword>
<reference evidence="6 7" key="1">
    <citation type="submission" date="2018-08" db="EMBL/GenBank/DDBJ databases">
        <title>Henriciella mobilis sp. nov., isolated from seawater.</title>
        <authorList>
            <person name="Cheng H."/>
            <person name="Wu Y.-H."/>
            <person name="Xu X.-W."/>
            <person name="Guo L.-L."/>
        </authorList>
    </citation>
    <scope>NUCLEOTIDE SEQUENCE [LARGE SCALE GENOMIC DNA]</scope>
    <source>
        <strain evidence="6 7">JN25</strain>
    </source>
</reference>
<dbReference type="InterPro" id="IPR019819">
    <property type="entry name" value="Carboxylesterase_B_CS"/>
</dbReference>
<feature type="region of interest" description="Disordered" evidence="4">
    <location>
        <begin position="1"/>
        <end position="21"/>
    </location>
</feature>
<keyword evidence="2 3" id="KW-0378">Hydrolase</keyword>
<dbReference type="InterPro" id="IPR050309">
    <property type="entry name" value="Type-B_Carboxylest/Lipase"/>
</dbReference>